<evidence type="ECO:0000313" key="3">
    <source>
        <dbReference type="Proteomes" id="UP000830729"/>
    </source>
</evidence>
<protein>
    <submittedName>
        <fullName evidence="2">Uncharacterized protein</fullName>
    </submittedName>
</protein>
<organism evidence="2 3">
    <name type="scientific">Halorussus limi</name>
    <dbReference type="NCBI Taxonomy" id="2938695"/>
    <lineage>
        <taxon>Archaea</taxon>
        <taxon>Methanobacteriati</taxon>
        <taxon>Methanobacteriota</taxon>
        <taxon>Stenosarchaea group</taxon>
        <taxon>Halobacteria</taxon>
        <taxon>Halobacteriales</taxon>
        <taxon>Haladaptataceae</taxon>
        <taxon>Halorussus</taxon>
    </lineage>
</organism>
<gene>
    <name evidence="2" type="ORF">M0R89_07760</name>
</gene>
<keyword evidence="1" id="KW-0472">Membrane</keyword>
<dbReference type="EMBL" id="CP096659">
    <property type="protein sequence ID" value="UPV75945.1"/>
    <property type="molecule type" value="Genomic_DNA"/>
</dbReference>
<evidence type="ECO:0000256" key="1">
    <source>
        <dbReference type="SAM" id="Phobius"/>
    </source>
</evidence>
<proteinExistence type="predicted"/>
<keyword evidence="1" id="KW-0812">Transmembrane</keyword>
<keyword evidence="3" id="KW-1185">Reference proteome</keyword>
<name>A0A8U0HXR2_9EURY</name>
<reference evidence="2 3" key="1">
    <citation type="submission" date="2022-04" db="EMBL/GenBank/DDBJ databases">
        <title>Diverse halophilic archaea isolated from saline environments.</title>
        <authorList>
            <person name="Cui H.-L."/>
        </authorList>
    </citation>
    <scope>NUCLEOTIDE SEQUENCE [LARGE SCALE GENOMIC DNA]</scope>
    <source>
        <strain evidence="2 3">XZYJT49</strain>
    </source>
</reference>
<feature type="transmembrane region" description="Helical" evidence="1">
    <location>
        <begin position="40"/>
        <end position="61"/>
    </location>
</feature>
<sequence>MSAHDSPSPSDLNALAAKLDRITYLLFGVVVLQATDLLGLGWGGLVLFLVFGLLLGVVYNANG</sequence>
<dbReference type="AlphaFoldDB" id="A0A8U0HXR2"/>
<evidence type="ECO:0000313" key="2">
    <source>
        <dbReference type="EMBL" id="UPV75945.1"/>
    </source>
</evidence>
<dbReference type="RefSeq" id="WP_248651982.1">
    <property type="nucleotide sequence ID" value="NZ_CP096659.1"/>
</dbReference>
<dbReference type="KEGG" id="halx:M0R89_07760"/>
<keyword evidence="1" id="KW-1133">Transmembrane helix</keyword>
<dbReference type="GeneID" id="72185085"/>
<dbReference type="Proteomes" id="UP000830729">
    <property type="component" value="Chromosome"/>
</dbReference>
<accession>A0A8U0HXR2</accession>